<organism evidence="1 2">
    <name type="scientific">Bacillus cereus</name>
    <dbReference type="NCBI Taxonomy" id="1396"/>
    <lineage>
        <taxon>Bacteria</taxon>
        <taxon>Bacillati</taxon>
        <taxon>Bacillota</taxon>
        <taxon>Bacilli</taxon>
        <taxon>Bacillales</taxon>
        <taxon>Bacillaceae</taxon>
        <taxon>Bacillus</taxon>
        <taxon>Bacillus cereus group</taxon>
    </lineage>
</organism>
<sequence>MNFEELVFFVAFVEAKPESFEKEELIFEFVNDKLGYSRKAFQTARNKYISLSESLSPDDILEIKRGSRDFDTTREEIHLAFKRGTIDLNERARRTLICCMEFEKRINEILNEPISEEKEVKDFRFSSLFKNIMNKLFK</sequence>
<reference evidence="1 2" key="1">
    <citation type="submission" date="2017-09" db="EMBL/GenBank/DDBJ databases">
        <title>Large-scale bioinformatics analysis of Bacillus genomes uncovers conserved roles of natural products in bacterial physiology.</title>
        <authorList>
            <consortium name="Agbiome Team Llc"/>
            <person name="Bleich R.M."/>
            <person name="Grubbs K.J."/>
            <person name="Santa Maria K.C."/>
            <person name="Allen S.E."/>
            <person name="Farag S."/>
            <person name="Shank E.A."/>
            <person name="Bowers A."/>
        </authorList>
    </citation>
    <scope>NUCLEOTIDE SEQUENCE [LARGE SCALE GENOMIC DNA]</scope>
    <source>
        <strain evidence="1 2">AFS092789</strain>
    </source>
</reference>
<comment type="caution">
    <text evidence="1">The sequence shown here is derived from an EMBL/GenBank/DDBJ whole genome shotgun (WGS) entry which is preliminary data.</text>
</comment>
<dbReference type="AlphaFoldDB" id="A0A9X6SS02"/>
<evidence type="ECO:0000313" key="2">
    <source>
        <dbReference type="Proteomes" id="UP000219922"/>
    </source>
</evidence>
<gene>
    <name evidence="1" type="ORF">CON36_35465</name>
</gene>
<dbReference type="Proteomes" id="UP000219922">
    <property type="component" value="Unassembled WGS sequence"/>
</dbReference>
<dbReference type="EMBL" id="NVMX01000255">
    <property type="protein sequence ID" value="PDZ94120.1"/>
    <property type="molecule type" value="Genomic_DNA"/>
</dbReference>
<evidence type="ECO:0000313" key="1">
    <source>
        <dbReference type="EMBL" id="PDZ94120.1"/>
    </source>
</evidence>
<name>A0A9X6SS02_BACCE</name>
<dbReference type="RefSeq" id="WP_098007284.1">
    <property type="nucleotide sequence ID" value="NZ_NVMX01000255.1"/>
</dbReference>
<protein>
    <submittedName>
        <fullName evidence="1">Uncharacterized protein</fullName>
    </submittedName>
</protein>
<accession>A0A9X6SS02</accession>
<proteinExistence type="predicted"/>